<keyword evidence="1" id="KW-0378">Hydrolase</keyword>
<evidence type="ECO:0000313" key="2">
    <source>
        <dbReference type="Proteomes" id="UP000199488"/>
    </source>
</evidence>
<dbReference type="AlphaFoldDB" id="A0A1H2TG24"/>
<organism evidence="1 2">
    <name type="scientific">Marinococcus luteus</name>
    <dbReference type="NCBI Taxonomy" id="1122204"/>
    <lineage>
        <taxon>Bacteria</taxon>
        <taxon>Bacillati</taxon>
        <taxon>Bacillota</taxon>
        <taxon>Bacilli</taxon>
        <taxon>Bacillales</taxon>
        <taxon>Bacillaceae</taxon>
        <taxon>Marinococcus</taxon>
    </lineage>
</organism>
<dbReference type="CDD" id="cd00586">
    <property type="entry name" value="4HBT"/>
    <property type="match status" value="1"/>
</dbReference>
<reference evidence="1 2" key="1">
    <citation type="submission" date="2016-10" db="EMBL/GenBank/DDBJ databases">
        <authorList>
            <person name="de Groot N.N."/>
        </authorList>
    </citation>
    <scope>NUCLEOTIDE SEQUENCE [LARGE SCALE GENOMIC DNA]</scope>
    <source>
        <strain evidence="1 2">DSM 23126</strain>
    </source>
</reference>
<accession>A0A1H2TG24</accession>
<sequence length="156" mass="17472">MTNNHTVWNGRVEKEWVDYNGHMNDAAYAVVFSRALDALLESAGLTARFIEQEQYTVFTLETHLLYLAEAHQDQPIAVSAVILDQDAKRLHLWFEMQNDQNEAIATSEQMAMGMDQSAGRPAPFPKTLQQGFAGVPVLSPENWPAKAGRSIGIKRK</sequence>
<dbReference type="OrthoDB" id="6117985at2"/>
<dbReference type="SUPFAM" id="SSF54637">
    <property type="entry name" value="Thioesterase/thiol ester dehydrase-isomerase"/>
    <property type="match status" value="1"/>
</dbReference>
<dbReference type="Proteomes" id="UP000199488">
    <property type="component" value="Unassembled WGS sequence"/>
</dbReference>
<dbReference type="PANTHER" id="PTHR31793">
    <property type="entry name" value="4-HYDROXYBENZOYL-COA THIOESTERASE FAMILY MEMBER"/>
    <property type="match status" value="1"/>
</dbReference>
<protein>
    <submittedName>
        <fullName evidence="1">Acyl-CoA thioester hydrolase</fullName>
    </submittedName>
</protein>
<dbReference type="Pfam" id="PF13279">
    <property type="entry name" value="4HBT_2"/>
    <property type="match status" value="1"/>
</dbReference>
<dbReference type="PANTHER" id="PTHR31793:SF2">
    <property type="entry name" value="BLR1345 PROTEIN"/>
    <property type="match status" value="1"/>
</dbReference>
<dbReference type="STRING" id="1122204.SAMN05421781_1359"/>
<proteinExistence type="predicted"/>
<dbReference type="InterPro" id="IPR029069">
    <property type="entry name" value="HotDog_dom_sf"/>
</dbReference>
<dbReference type="InterPro" id="IPR050563">
    <property type="entry name" value="4-hydroxybenzoyl-CoA_TE"/>
</dbReference>
<keyword evidence="2" id="KW-1185">Reference proteome</keyword>
<dbReference type="GO" id="GO:0047617">
    <property type="term" value="F:fatty acyl-CoA hydrolase activity"/>
    <property type="evidence" value="ECO:0007669"/>
    <property type="project" value="TreeGrafter"/>
</dbReference>
<gene>
    <name evidence="1" type="ORF">SAMN05421781_1359</name>
</gene>
<dbReference type="Gene3D" id="3.10.129.10">
    <property type="entry name" value="Hotdog Thioesterase"/>
    <property type="match status" value="1"/>
</dbReference>
<name>A0A1H2TG24_9BACI</name>
<dbReference type="RefSeq" id="WP_091612823.1">
    <property type="nucleotide sequence ID" value="NZ_FNNC01000002.1"/>
</dbReference>
<dbReference type="EMBL" id="FNNC01000002">
    <property type="protein sequence ID" value="SDW42159.1"/>
    <property type="molecule type" value="Genomic_DNA"/>
</dbReference>
<evidence type="ECO:0000313" key="1">
    <source>
        <dbReference type="EMBL" id="SDW42159.1"/>
    </source>
</evidence>